<keyword evidence="3" id="KW-1185">Reference proteome</keyword>
<dbReference type="Gramene" id="CMR293CT">
    <property type="protein sequence ID" value="CMR293CT"/>
    <property type="gene ID" value="CMR293C"/>
</dbReference>
<name>M1VB81_CYAM1</name>
<evidence type="ECO:0000313" key="3">
    <source>
        <dbReference type="Proteomes" id="UP000007014"/>
    </source>
</evidence>
<gene>
    <name evidence="2" type="ORF">CYME_CMR293C</name>
</gene>
<dbReference type="OrthoDB" id="10320212at2759"/>
<protein>
    <submittedName>
        <fullName evidence="2">Uncharacterized protein</fullName>
    </submittedName>
</protein>
<dbReference type="GeneID" id="16996919"/>
<reference evidence="2 3" key="1">
    <citation type="journal article" date="2004" name="Nature">
        <title>Genome sequence of the ultrasmall unicellular red alga Cyanidioschyzon merolae 10D.</title>
        <authorList>
            <person name="Matsuzaki M."/>
            <person name="Misumi O."/>
            <person name="Shin-i T."/>
            <person name="Maruyama S."/>
            <person name="Takahara M."/>
            <person name="Miyagishima S."/>
            <person name="Mori T."/>
            <person name="Nishida K."/>
            <person name="Yagisawa F."/>
            <person name="Nishida K."/>
            <person name="Yoshida Y."/>
            <person name="Nishimura Y."/>
            <person name="Nakao S."/>
            <person name="Kobayashi T."/>
            <person name="Momoyama Y."/>
            <person name="Higashiyama T."/>
            <person name="Minoda A."/>
            <person name="Sano M."/>
            <person name="Nomoto H."/>
            <person name="Oishi K."/>
            <person name="Hayashi H."/>
            <person name="Ohta F."/>
            <person name="Nishizaka S."/>
            <person name="Haga S."/>
            <person name="Miura S."/>
            <person name="Morishita T."/>
            <person name="Kabeya Y."/>
            <person name="Terasawa K."/>
            <person name="Suzuki Y."/>
            <person name="Ishii Y."/>
            <person name="Asakawa S."/>
            <person name="Takano H."/>
            <person name="Ohta N."/>
            <person name="Kuroiwa H."/>
            <person name="Tanaka K."/>
            <person name="Shimizu N."/>
            <person name="Sugano S."/>
            <person name="Sato N."/>
            <person name="Nozaki H."/>
            <person name="Ogasawara N."/>
            <person name="Kohara Y."/>
            <person name="Kuroiwa T."/>
        </authorList>
    </citation>
    <scope>NUCLEOTIDE SEQUENCE [LARGE SCALE GENOMIC DNA]</scope>
    <source>
        <strain evidence="2 3">10D</strain>
    </source>
</reference>
<dbReference type="RefSeq" id="XP_005538545.1">
    <property type="nucleotide sequence ID" value="XM_005538488.1"/>
</dbReference>
<organism evidence="2 3">
    <name type="scientific">Cyanidioschyzon merolae (strain NIES-3377 / 10D)</name>
    <name type="common">Unicellular red alga</name>
    <dbReference type="NCBI Taxonomy" id="280699"/>
    <lineage>
        <taxon>Eukaryota</taxon>
        <taxon>Rhodophyta</taxon>
        <taxon>Bangiophyceae</taxon>
        <taxon>Cyanidiales</taxon>
        <taxon>Cyanidiaceae</taxon>
        <taxon>Cyanidioschyzon</taxon>
    </lineage>
</organism>
<dbReference type="HOGENOM" id="CLU_1206308_0_0_1"/>
<keyword evidence="1" id="KW-0732">Signal</keyword>
<feature type="chain" id="PRO_5004018346" evidence="1">
    <location>
        <begin position="28"/>
        <end position="230"/>
    </location>
</feature>
<proteinExistence type="predicted"/>
<evidence type="ECO:0000313" key="2">
    <source>
        <dbReference type="EMBL" id="BAM82509.1"/>
    </source>
</evidence>
<feature type="signal peptide" evidence="1">
    <location>
        <begin position="1"/>
        <end position="27"/>
    </location>
</feature>
<dbReference type="Proteomes" id="UP000007014">
    <property type="component" value="Chromosome 18"/>
</dbReference>
<evidence type="ECO:0000256" key="1">
    <source>
        <dbReference type="SAM" id="SignalP"/>
    </source>
</evidence>
<sequence>MQRYVTTILSVLLLCGLLFSAPGAIRAEIELSLVELPLDLHHSMPNYPSGNFPAPSPLLPHPPVYDENRTATLMLTGAQVQNSNNAGQNDFGVGGEITFSSGIKYATVFPNEAPGTFKVVNATELLSNISFAYFVYYKHPLAQYASLNFPASNPVASLYQPNQRSPNYTAGAVVIKQSNVMPSSHGSIYVSFNVYDPQNTSRVPNIPSSLLDMGVLSILDVPCSGAGIEC</sequence>
<dbReference type="AlphaFoldDB" id="M1VB81"/>
<dbReference type="EMBL" id="AP006500">
    <property type="protein sequence ID" value="BAM82509.1"/>
    <property type="molecule type" value="Genomic_DNA"/>
</dbReference>
<accession>M1VB81</accession>
<reference evidence="2 3" key="2">
    <citation type="journal article" date="2007" name="BMC Biol.">
        <title>A 100%-complete sequence reveals unusually simple genomic features in the hot-spring red alga Cyanidioschyzon merolae.</title>
        <authorList>
            <person name="Nozaki H."/>
            <person name="Takano H."/>
            <person name="Misumi O."/>
            <person name="Terasawa K."/>
            <person name="Matsuzaki M."/>
            <person name="Maruyama S."/>
            <person name="Nishida K."/>
            <person name="Yagisawa F."/>
            <person name="Yoshida Y."/>
            <person name="Fujiwara T."/>
            <person name="Takio S."/>
            <person name="Tamura K."/>
            <person name="Chung S.J."/>
            <person name="Nakamura S."/>
            <person name="Kuroiwa H."/>
            <person name="Tanaka K."/>
            <person name="Sato N."/>
            <person name="Kuroiwa T."/>
        </authorList>
    </citation>
    <scope>NUCLEOTIDE SEQUENCE [LARGE SCALE GENOMIC DNA]</scope>
    <source>
        <strain evidence="2 3">10D</strain>
    </source>
</reference>
<dbReference type="KEGG" id="cme:CYME_CMR293C"/>